<evidence type="ECO:0000259" key="16">
    <source>
        <dbReference type="PROSITE" id="PS50109"/>
    </source>
</evidence>
<keyword evidence="6" id="KW-0808">Transferase</keyword>
<dbReference type="Gene3D" id="3.30.565.10">
    <property type="entry name" value="Histidine kinase-like ATPase, C-terminal domain"/>
    <property type="match status" value="1"/>
</dbReference>
<evidence type="ECO:0000256" key="6">
    <source>
        <dbReference type="ARBA" id="ARBA00022679"/>
    </source>
</evidence>
<feature type="domain" description="HAMP" evidence="17">
    <location>
        <begin position="180"/>
        <end position="235"/>
    </location>
</feature>
<evidence type="ECO:0000256" key="15">
    <source>
        <dbReference type="SAM" id="Phobius"/>
    </source>
</evidence>
<dbReference type="RefSeq" id="WP_064104088.1">
    <property type="nucleotide sequence ID" value="NZ_LXSF01000002.1"/>
</dbReference>
<dbReference type="GO" id="GO:0005524">
    <property type="term" value="F:ATP binding"/>
    <property type="evidence" value="ECO:0007669"/>
    <property type="project" value="UniProtKB-KW"/>
</dbReference>
<feature type="compositionally biased region" description="Basic and acidic residues" evidence="14">
    <location>
        <begin position="461"/>
        <end position="479"/>
    </location>
</feature>
<dbReference type="SUPFAM" id="SSF55874">
    <property type="entry name" value="ATPase domain of HSP90 chaperone/DNA topoisomerase II/histidine kinase"/>
    <property type="match status" value="1"/>
</dbReference>
<keyword evidence="5" id="KW-0597">Phosphoprotein</keyword>
<dbReference type="FunFam" id="3.30.565.10:FF:000006">
    <property type="entry name" value="Sensor histidine kinase WalK"/>
    <property type="match status" value="1"/>
</dbReference>
<dbReference type="SUPFAM" id="SSF158472">
    <property type="entry name" value="HAMP domain-like"/>
    <property type="match status" value="1"/>
</dbReference>
<dbReference type="EMBL" id="LXSF01000002">
    <property type="protein sequence ID" value="OAM17209.1"/>
    <property type="molecule type" value="Genomic_DNA"/>
</dbReference>
<keyword evidence="9 18" id="KW-0418">Kinase</keyword>
<dbReference type="InterPro" id="IPR005467">
    <property type="entry name" value="His_kinase_dom"/>
</dbReference>
<feature type="transmembrane region" description="Helical" evidence="15">
    <location>
        <begin position="157"/>
        <end position="179"/>
    </location>
</feature>
<evidence type="ECO:0000256" key="8">
    <source>
        <dbReference type="ARBA" id="ARBA00022741"/>
    </source>
</evidence>
<evidence type="ECO:0000313" key="18">
    <source>
        <dbReference type="EMBL" id="OAM17209.1"/>
    </source>
</evidence>
<dbReference type="InterPro" id="IPR003660">
    <property type="entry name" value="HAMP_dom"/>
</dbReference>
<dbReference type="Pfam" id="PF00512">
    <property type="entry name" value="HisKA"/>
    <property type="match status" value="1"/>
</dbReference>
<dbReference type="SMART" id="SM00304">
    <property type="entry name" value="HAMP"/>
    <property type="match status" value="1"/>
</dbReference>
<keyword evidence="10" id="KW-0067">ATP-binding</keyword>
<dbReference type="InterPro" id="IPR003594">
    <property type="entry name" value="HATPase_dom"/>
</dbReference>
<dbReference type="InterPro" id="IPR050398">
    <property type="entry name" value="HssS/ArlS-like"/>
</dbReference>
<feature type="domain" description="Histidine kinase" evidence="16">
    <location>
        <begin position="243"/>
        <end position="457"/>
    </location>
</feature>
<gene>
    <name evidence="18" type="ORF">A7P85_02320</name>
</gene>
<evidence type="ECO:0000256" key="2">
    <source>
        <dbReference type="ARBA" id="ARBA00004429"/>
    </source>
</evidence>
<dbReference type="Gene3D" id="1.10.287.130">
    <property type="match status" value="1"/>
</dbReference>
<dbReference type="Gene3D" id="6.10.340.10">
    <property type="match status" value="1"/>
</dbReference>
<dbReference type="CDD" id="cd06225">
    <property type="entry name" value="HAMP"/>
    <property type="match status" value="1"/>
</dbReference>
<evidence type="ECO:0000256" key="4">
    <source>
        <dbReference type="ARBA" id="ARBA00022475"/>
    </source>
</evidence>
<evidence type="ECO:0000256" key="13">
    <source>
        <dbReference type="ARBA" id="ARBA00023136"/>
    </source>
</evidence>
<dbReference type="PANTHER" id="PTHR45528:SF1">
    <property type="entry name" value="SENSOR HISTIDINE KINASE CPXA"/>
    <property type="match status" value="1"/>
</dbReference>
<accession>A0A1A9RFX0</accession>
<dbReference type="InterPro" id="IPR036890">
    <property type="entry name" value="HATPase_C_sf"/>
</dbReference>
<dbReference type="PROSITE" id="PS50885">
    <property type="entry name" value="HAMP"/>
    <property type="match status" value="1"/>
</dbReference>
<name>A0A1A9RFX0_EIKCO</name>
<evidence type="ECO:0000256" key="10">
    <source>
        <dbReference type="ARBA" id="ARBA00022840"/>
    </source>
</evidence>
<dbReference type="PROSITE" id="PS50109">
    <property type="entry name" value="HIS_KIN"/>
    <property type="match status" value="1"/>
</dbReference>
<evidence type="ECO:0000256" key="1">
    <source>
        <dbReference type="ARBA" id="ARBA00000085"/>
    </source>
</evidence>
<evidence type="ECO:0000256" key="5">
    <source>
        <dbReference type="ARBA" id="ARBA00022553"/>
    </source>
</evidence>
<dbReference type="PRINTS" id="PR00344">
    <property type="entry name" value="BCTRLSENSOR"/>
</dbReference>
<dbReference type="GO" id="GO:0000155">
    <property type="term" value="F:phosphorelay sensor kinase activity"/>
    <property type="evidence" value="ECO:0007669"/>
    <property type="project" value="InterPro"/>
</dbReference>
<feature type="region of interest" description="Disordered" evidence="14">
    <location>
        <begin position="458"/>
        <end position="479"/>
    </location>
</feature>
<evidence type="ECO:0000256" key="7">
    <source>
        <dbReference type="ARBA" id="ARBA00022692"/>
    </source>
</evidence>
<keyword evidence="7 15" id="KW-0812">Transmembrane</keyword>
<keyword evidence="13 15" id="KW-0472">Membrane</keyword>
<evidence type="ECO:0000256" key="11">
    <source>
        <dbReference type="ARBA" id="ARBA00022989"/>
    </source>
</evidence>
<comment type="catalytic activity">
    <reaction evidence="1">
        <text>ATP + protein L-histidine = ADP + protein N-phospho-L-histidine.</text>
        <dbReference type="EC" id="2.7.13.3"/>
    </reaction>
</comment>
<dbReference type="Pfam" id="PF00672">
    <property type="entry name" value="HAMP"/>
    <property type="match status" value="1"/>
</dbReference>
<evidence type="ECO:0000313" key="19">
    <source>
        <dbReference type="Proteomes" id="UP000078003"/>
    </source>
</evidence>
<comment type="subcellular location">
    <subcellularLocation>
        <location evidence="2">Cell inner membrane</location>
        <topology evidence="2">Multi-pass membrane protein</topology>
    </subcellularLocation>
</comment>
<dbReference type="PANTHER" id="PTHR45528">
    <property type="entry name" value="SENSOR HISTIDINE KINASE CPXA"/>
    <property type="match status" value="1"/>
</dbReference>
<dbReference type="AlphaFoldDB" id="A0A1A9RFX0"/>
<keyword evidence="8" id="KW-0547">Nucleotide-binding</keyword>
<evidence type="ECO:0000256" key="9">
    <source>
        <dbReference type="ARBA" id="ARBA00022777"/>
    </source>
</evidence>
<evidence type="ECO:0000259" key="17">
    <source>
        <dbReference type="PROSITE" id="PS50885"/>
    </source>
</evidence>
<dbReference type="SMART" id="SM00388">
    <property type="entry name" value="HisKA"/>
    <property type="match status" value="1"/>
</dbReference>
<feature type="transmembrane region" description="Helical" evidence="15">
    <location>
        <begin position="7"/>
        <end position="29"/>
    </location>
</feature>
<dbReference type="SUPFAM" id="SSF47384">
    <property type="entry name" value="Homodimeric domain of signal transducing histidine kinase"/>
    <property type="match status" value="1"/>
</dbReference>
<organism evidence="18 19">
    <name type="scientific">Eikenella corrodens</name>
    <dbReference type="NCBI Taxonomy" id="539"/>
    <lineage>
        <taxon>Bacteria</taxon>
        <taxon>Pseudomonadati</taxon>
        <taxon>Pseudomonadota</taxon>
        <taxon>Betaproteobacteria</taxon>
        <taxon>Neisseriales</taxon>
        <taxon>Neisseriaceae</taxon>
        <taxon>Eikenella</taxon>
    </lineage>
</organism>
<evidence type="ECO:0000256" key="3">
    <source>
        <dbReference type="ARBA" id="ARBA00012438"/>
    </source>
</evidence>
<dbReference type="CDD" id="cd00082">
    <property type="entry name" value="HisKA"/>
    <property type="match status" value="1"/>
</dbReference>
<evidence type="ECO:0000256" key="14">
    <source>
        <dbReference type="SAM" id="MobiDB-lite"/>
    </source>
</evidence>
<reference evidence="19" key="1">
    <citation type="submission" date="2016-05" db="EMBL/GenBank/DDBJ databases">
        <title>Draft genome of Corynebacterium afermentans subsp. afermentans LCDC 88199T.</title>
        <authorList>
            <person name="Bernier A.-M."/>
            <person name="Bernard K."/>
        </authorList>
    </citation>
    <scope>NUCLEOTIDE SEQUENCE [LARGE SCALE GENOMIC DNA]</scope>
    <source>
        <strain evidence="19">NML01-0328</strain>
    </source>
</reference>
<dbReference type="EC" id="2.7.13.3" evidence="3"/>
<keyword evidence="11 15" id="KW-1133">Transmembrane helix</keyword>
<proteinExistence type="predicted"/>
<dbReference type="GO" id="GO:0005886">
    <property type="term" value="C:plasma membrane"/>
    <property type="evidence" value="ECO:0007669"/>
    <property type="project" value="UniProtKB-SubCell"/>
</dbReference>
<protein>
    <recommendedName>
        <fullName evidence="3">histidine kinase</fullName>
        <ecNumber evidence="3">2.7.13.3</ecNumber>
    </recommendedName>
</protein>
<keyword evidence="12" id="KW-0902">Two-component regulatory system</keyword>
<keyword evidence="4" id="KW-1003">Cell membrane</keyword>
<dbReference type="Pfam" id="PF02518">
    <property type="entry name" value="HATPase_c"/>
    <property type="match status" value="1"/>
</dbReference>
<dbReference type="InterPro" id="IPR003661">
    <property type="entry name" value="HisK_dim/P_dom"/>
</dbReference>
<dbReference type="InterPro" id="IPR004358">
    <property type="entry name" value="Sig_transdc_His_kin-like_C"/>
</dbReference>
<comment type="caution">
    <text evidence="18">The sequence shown here is derived from an EMBL/GenBank/DDBJ whole genome shotgun (WGS) entry which is preliminary data.</text>
</comment>
<dbReference type="Proteomes" id="UP000078003">
    <property type="component" value="Unassembled WGS sequence"/>
</dbReference>
<dbReference type="InterPro" id="IPR036097">
    <property type="entry name" value="HisK_dim/P_sf"/>
</dbReference>
<evidence type="ECO:0000256" key="12">
    <source>
        <dbReference type="ARBA" id="ARBA00023012"/>
    </source>
</evidence>
<dbReference type="SMART" id="SM00387">
    <property type="entry name" value="HATPase_c"/>
    <property type="match status" value="1"/>
</dbReference>
<sequence>MKLFQRIFLTFFFVIIAAIFVASFSFWLVQDRVAESRFKQQRAFETGLLNSTVTVFQTRGLSGVRETLQDWNNTPTFDNILVISGDSKADIFQRQVEPARILAARKFAAEYPNTRAVRVAYDPLGEEYIFMLADWDKQQPTRLPSPLMIPGVEMAPVWHELIILSFIIIVGLLLAYILARNISQPIRTLERGMSRLAEGDLETRISHQLLGRRDELAKLAVQFDHMAGRLQKLVERERHLLHHVSHEMRSPLARMQALLALLQVQPHKQEQNIKRLESELTRMDKLVGELLTLSRLETANVEMEKDPLKLVPFLENLVEDCRTIAAQNNQQIDFAYAQADADATVSANEGYLYRAFDNVLRNAMAYSPEGSKIHVRLSGHKHHWHIDIADNGPGVNERQLPHIFTAFYRADSGAHKPGTGLGLAIARHVIGKHNGRISAANVQPNGLNIHFELPELTAKQQKLEEKEREEKERGQDEGK</sequence>